<name>A0AAV4N383_CAEEX</name>
<dbReference type="EMBL" id="BPLR01020363">
    <property type="protein sequence ID" value="GIX77864.1"/>
    <property type="molecule type" value="Genomic_DNA"/>
</dbReference>
<dbReference type="AlphaFoldDB" id="A0AAV4N383"/>
<dbReference type="Proteomes" id="UP001054945">
    <property type="component" value="Unassembled WGS sequence"/>
</dbReference>
<keyword evidence="2" id="KW-1185">Reference proteome</keyword>
<protein>
    <submittedName>
        <fullName evidence="1">Uncharacterized protein</fullName>
    </submittedName>
</protein>
<feature type="non-terminal residue" evidence="1">
    <location>
        <position position="1"/>
    </location>
</feature>
<gene>
    <name evidence="1" type="ORF">CEXT_776191</name>
</gene>
<reference evidence="1 2" key="1">
    <citation type="submission" date="2021-06" db="EMBL/GenBank/DDBJ databases">
        <title>Caerostris extrusa draft genome.</title>
        <authorList>
            <person name="Kono N."/>
            <person name="Arakawa K."/>
        </authorList>
    </citation>
    <scope>NUCLEOTIDE SEQUENCE [LARGE SCALE GENOMIC DNA]</scope>
</reference>
<proteinExistence type="predicted"/>
<evidence type="ECO:0000313" key="2">
    <source>
        <dbReference type="Proteomes" id="UP001054945"/>
    </source>
</evidence>
<sequence>YVLLYSYLVASKRSAVQDTEHRNPGHLSPPGTLCDGFVTGVKPTR</sequence>
<comment type="caution">
    <text evidence="1">The sequence shown here is derived from an EMBL/GenBank/DDBJ whole genome shotgun (WGS) entry which is preliminary data.</text>
</comment>
<evidence type="ECO:0000313" key="1">
    <source>
        <dbReference type="EMBL" id="GIX77864.1"/>
    </source>
</evidence>
<organism evidence="1 2">
    <name type="scientific">Caerostris extrusa</name>
    <name type="common">Bark spider</name>
    <name type="synonym">Caerostris bankana</name>
    <dbReference type="NCBI Taxonomy" id="172846"/>
    <lineage>
        <taxon>Eukaryota</taxon>
        <taxon>Metazoa</taxon>
        <taxon>Ecdysozoa</taxon>
        <taxon>Arthropoda</taxon>
        <taxon>Chelicerata</taxon>
        <taxon>Arachnida</taxon>
        <taxon>Araneae</taxon>
        <taxon>Araneomorphae</taxon>
        <taxon>Entelegynae</taxon>
        <taxon>Araneoidea</taxon>
        <taxon>Araneidae</taxon>
        <taxon>Caerostris</taxon>
    </lineage>
</organism>
<accession>A0AAV4N383</accession>